<evidence type="ECO:0000256" key="6">
    <source>
        <dbReference type="ARBA" id="ARBA00023136"/>
    </source>
</evidence>
<feature type="transmembrane region" description="Helical" evidence="7">
    <location>
        <begin position="284"/>
        <end position="302"/>
    </location>
</feature>
<dbReference type="RefSeq" id="WP_183988653.1">
    <property type="nucleotide sequence ID" value="NZ_JACHHG010000017.1"/>
</dbReference>
<evidence type="ECO:0000256" key="1">
    <source>
        <dbReference type="ARBA" id="ARBA00004651"/>
    </source>
</evidence>
<evidence type="ECO:0000313" key="9">
    <source>
        <dbReference type="EMBL" id="MBB6099912.1"/>
    </source>
</evidence>
<gene>
    <name evidence="9" type="ORF">HNR42_003372</name>
</gene>
<dbReference type="EMBL" id="JACHHG010000017">
    <property type="protein sequence ID" value="MBB6099912.1"/>
    <property type="molecule type" value="Genomic_DNA"/>
</dbReference>
<comment type="subcellular location">
    <subcellularLocation>
        <location evidence="1">Cell membrane</location>
        <topology evidence="1">Multi-pass membrane protein</topology>
    </subcellularLocation>
</comment>
<protein>
    <submittedName>
        <fullName evidence="9">MFS family permease</fullName>
    </submittedName>
</protein>
<feature type="transmembrane region" description="Helical" evidence="7">
    <location>
        <begin position="222"/>
        <end position="246"/>
    </location>
</feature>
<dbReference type="Gene3D" id="1.20.1250.20">
    <property type="entry name" value="MFS general substrate transporter like domains"/>
    <property type="match status" value="1"/>
</dbReference>
<keyword evidence="6 7" id="KW-0472">Membrane</keyword>
<dbReference type="CDD" id="cd06173">
    <property type="entry name" value="MFS_MefA_like"/>
    <property type="match status" value="1"/>
</dbReference>
<dbReference type="PROSITE" id="PS50850">
    <property type="entry name" value="MFS"/>
    <property type="match status" value="1"/>
</dbReference>
<dbReference type="InterPro" id="IPR010290">
    <property type="entry name" value="TM_effector"/>
</dbReference>
<evidence type="ECO:0000313" key="10">
    <source>
        <dbReference type="Proteomes" id="UP000569951"/>
    </source>
</evidence>
<name>A0A841I7U2_9DEIO</name>
<dbReference type="InterPro" id="IPR036259">
    <property type="entry name" value="MFS_trans_sf"/>
</dbReference>
<feature type="domain" description="Major facilitator superfamily (MFS) profile" evidence="8">
    <location>
        <begin position="219"/>
        <end position="407"/>
    </location>
</feature>
<feature type="transmembrane region" description="Helical" evidence="7">
    <location>
        <begin position="252"/>
        <end position="277"/>
    </location>
</feature>
<evidence type="ECO:0000256" key="2">
    <source>
        <dbReference type="ARBA" id="ARBA00022448"/>
    </source>
</evidence>
<evidence type="ECO:0000256" key="4">
    <source>
        <dbReference type="ARBA" id="ARBA00022692"/>
    </source>
</evidence>
<dbReference type="PANTHER" id="PTHR23513">
    <property type="entry name" value="INTEGRAL MEMBRANE EFFLUX PROTEIN-RELATED"/>
    <property type="match status" value="1"/>
</dbReference>
<dbReference type="Proteomes" id="UP000569951">
    <property type="component" value="Unassembled WGS sequence"/>
</dbReference>
<keyword evidence="3" id="KW-1003">Cell membrane</keyword>
<accession>A0A841I7U2</accession>
<feature type="transmembrane region" description="Helical" evidence="7">
    <location>
        <begin position="371"/>
        <end position="391"/>
    </location>
</feature>
<dbReference type="GO" id="GO:0022857">
    <property type="term" value="F:transmembrane transporter activity"/>
    <property type="evidence" value="ECO:0007669"/>
    <property type="project" value="InterPro"/>
</dbReference>
<dbReference type="SUPFAM" id="SSF103473">
    <property type="entry name" value="MFS general substrate transporter"/>
    <property type="match status" value="1"/>
</dbReference>
<evidence type="ECO:0000259" key="8">
    <source>
        <dbReference type="PROSITE" id="PS50850"/>
    </source>
</evidence>
<evidence type="ECO:0000256" key="5">
    <source>
        <dbReference type="ARBA" id="ARBA00022989"/>
    </source>
</evidence>
<dbReference type="GO" id="GO:0005886">
    <property type="term" value="C:plasma membrane"/>
    <property type="evidence" value="ECO:0007669"/>
    <property type="project" value="UniProtKB-SubCell"/>
</dbReference>
<dbReference type="Pfam" id="PF05977">
    <property type="entry name" value="MFS_3"/>
    <property type="match status" value="1"/>
</dbReference>
<keyword evidence="5 7" id="KW-1133">Transmembrane helix</keyword>
<sequence>MTSSLRGPLALYVLLTANTLSWQGNAIAAIALPWFVLSTTQSPALTGIIAACQTVPAMMASLLGGPLVDRLGLRRTSVLSDVMSAVCVLAVPLLHAGQWLSFPLLCVLVFLGALLDAPGATARASLLPELSQRAAWPLERTNTLSELLESGSGWIAPLLAGTLVAALGAPGALWINALSFALSAALVRMGVPDLRPSPEPGPVGGGVLEGLRFVLRDGPLRVIFGSSVVFSASMAALFGVMLPVLARQEGGALGLGGLLSAFGAGSLLGALAFGVWGARWSRRWTFVISVGGLWLIFAVLALSSDLRVALGAMFVGGLIAGPNGPLIPTILQERTPAALRARVFGASAALTLAASPLGLLLVGAATEWAGLRPVLLGVAAVFAAALLGVLLDRGLELADTQRPVTAG</sequence>
<evidence type="ECO:0000256" key="7">
    <source>
        <dbReference type="SAM" id="Phobius"/>
    </source>
</evidence>
<keyword evidence="2" id="KW-0813">Transport</keyword>
<keyword evidence="4 7" id="KW-0812">Transmembrane</keyword>
<reference evidence="9 10" key="1">
    <citation type="submission" date="2020-08" db="EMBL/GenBank/DDBJ databases">
        <title>Genomic Encyclopedia of Type Strains, Phase IV (KMG-IV): sequencing the most valuable type-strain genomes for metagenomic binning, comparative biology and taxonomic classification.</title>
        <authorList>
            <person name="Goeker M."/>
        </authorList>
    </citation>
    <scope>NUCLEOTIDE SEQUENCE [LARGE SCALE GENOMIC DNA]</scope>
    <source>
        <strain evidence="9 10">DSM 21458</strain>
    </source>
</reference>
<dbReference type="PANTHER" id="PTHR23513:SF9">
    <property type="entry name" value="ENTEROBACTIN EXPORTER ENTS"/>
    <property type="match status" value="1"/>
</dbReference>
<comment type="caution">
    <text evidence="9">The sequence shown here is derived from an EMBL/GenBank/DDBJ whole genome shotgun (WGS) entry which is preliminary data.</text>
</comment>
<feature type="transmembrane region" description="Helical" evidence="7">
    <location>
        <begin position="308"/>
        <end position="331"/>
    </location>
</feature>
<proteinExistence type="predicted"/>
<feature type="transmembrane region" description="Helical" evidence="7">
    <location>
        <begin position="343"/>
        <end position="365"/>
    </location>
</feature>
<dbReference type="AlphaFoldDB" id="A0A841I7U2"/>
<feature type="transmembrane region" description="Helical" evidence="7">
    <location>
        <begin position="147"/>
        <end position="167"/>
    </location>
</feature>
<feature type="transmembrane region" description="Helical" evidence="7">
    <location>
        <begin position="44"/>
        <end position="65"/>
    </location>
</feature>
<evidence type="ECO:0000256" key="3">
    <source>
        <dbReference type="ARBA" id="ARBA00022475"/>
    </source>
</evidence>
<organism evidence="9 10">
    <name type="scientific">Deinobacterium chartae</name>
    <dbReference type="NCBI Taxonomy" id="521158"/>
    <lineage>
        <taxon>Bacteria</taxon>
        <taxon>Thermotogati</taxon>
        <taxon>Deinococcota</taxon>
        <taxon>Deinococci</taxon>
        <taxon>Deinococcales</taxon>
        <taxon>Deinococcaceae</taxon>
        <taxon>Deinobacterium</taxon>
    </lineage>
</organism>
<dbReference type="InterPro" id="IPR020846">
    <property type="entry name" value="MFS_dom"/>
</dbReference>
<keyword evidence="10" id="KW-1185">Reference proteome</keyword>